<comment type="caution">
    <text evidence="2">The sequence shown here is derived from an EMBL/GenBank/DDBJ whole genome shotgun (WGS) entry which is preliminary data.</text>
</comment>
<feature type="transmembrane region" description="Helical" evidence="1">
    <location>
        <begin position="31"/>
        <end position="48"/>
    </location>
</feature>
<dbReference type="EMBL" id="LZYH01000443">
    <property type="protein sequence ID" value="OFC61074.1"/>
    <property type="molecule type" value="Genomic_DNA"/>
</dbReference>
<keyword evidence="1" id="KW-0812">Transmembrane</keyword>
<evidence type="ECO:0000256" key="1">
    <source>
        <dbReference type="SAM" id="Phobius"/>
    </source>
</evidence>
<sequence>MESVTEVSSDKLSMRERVLAELAVVVSPRRAGVVAAVVGGLSAATAFASGQGASTAANFLTGTIVPDVGVIAVALMTLAASVYGIKWLLALIV</sequence>
<accession>A0A1E7YX90</accession>
<proteinExistence type="predicted"/>
<keyword evidence="1" id="KW-1133">Transmembrane helix</keyword>
<dbReference type="Proteomes" id="UP000175707">
    <property type="component" value="Unassembled WGS sequence"/>
</dbReference>
<keyword evidence="1" id="KW-0472">Membrane</keyword>
<dbReference type="AlphaFoldDB" id="A0A1E7YX90"/>
<evidence type="ECO:0000313" key="3">
    <source>
        <dbReference type="Proteomes" id="UP000175707"/>
    </source>
</evidence>
<feature type="transmembrane region" description="Helical" evidence="1">
    <location>
        <begin position="68"/>
        <end position="89"/>
    </location>
</feature>
<name>A0A1E7YX90_9PROT</name>
<reference evidence="2 3" key="1">
    <citation type="submission" date="2016-06" db="EMBL/GenBank/DDBJ databases">
        <title>Gene turnover analysis identifies the evolutionary adaptation of the extremophile Acidithiobacillus caldus.</title>
        <authorList>
            <person name="Zhang X."/>
        </authorList>
    </citation>
    <scope>NUCLEOTIDE SEQUENCE [LARGE SCALE GENOMIC DNA]</scope>
    <source>
        <strain evidence="2 3">S1</strain>
    </source>
</reference>
<protein>
    <submittedName>
        <fullName evidence="2">Uncharacterized protein</fullName>
    </submittedName>
</protein>
<evidence type="ECO:0000313" key="2">
    <source>
        <dbReference type="EMBL" id="OFC61074.1"/>
    </source>
</evidence>
<organism evidence="2 3">
    <name type="scientific">Acidithiobacillus caldus</name>
    <dbReference type="NCBI Taxonomy" id="33059"/>
    <lineage>
        <taxon>Bacteria</taxon>
        <taxon>Pseudomonadati</taxon>
        <taxon>Pseudomonadota</taxon>
        <taxon>Acidithiobacillia</taxon>
        <taxon>Acidithiobacillales</taxon>
        <taxon>Acidithiobacillaceae</taxon>
        <taxon>Acidithiobacillus</taxon>
    </lineage>
</organism>
<gene>
    <name evidence="2" type="ORF">BAE30_06115</name>
</gene>